<dbReference type="GO" id="GO:0004089">
    <property type="term" value="F:carbonate dehydratase activity"/>
    <property type="evidence" value="ECO:0007669"/>
    <property type="project" value="UniProtKB-UniRule"/>
</dbReference>
<comment type="catalytic activity">
    <reaction evidence="6 8">
        <text>hydrogencarbonate + H(+) = CO2 + H2O</text>
        <dbReference type="Rhea" id="RHEA:10748"/>
        <dbReference type="ChEBI" id="CHEBI:15377"/>
        <dbReference type="ChEBI" id="CHEBI:15378"/>
        <dbReference type="ChEBI" id="CHEBI:16526"/>
        <dbReference type="ChEBI" id="CHEBI:17544"/>
        <dbReference type="EC" id="4.2.1.1"/>
    </reaction>
</comment>
<evidence type="ECO:0000256" key="1">
    <source>
        <dbReference type="ARBA" id="ARBA00006217"/>
    </source>
</evidence>
<keyword evidence="5 8" id="KW-0456">Lyase</keyword>
<dbReference type="AlphaFoldDB" id="G7E375"/>
<reference evidence="9 10" key="1">
    <citation type="journal article" date="2011" name="J. Gen. Appl. Microbiol.">
        <title>Draft genome sequencing of the enigmatic basidiomycete Mixia osmundae.</title>
        <authorList>
            <person name="Nishida H."/>
            <person name="Nagatsuka Y."/>
            <person name="Sugiyama J."/>
        </authorList>
    </citation>
    <scope>NUCLEOTIDE SEQUENCE [LARGE SCALE GENOMIC DNA]</scope>
    <source>
        <strain evidence="10">CBS 9802 / IAM 14324 / JCM 22182 / KY 12970</strain>
    </source>
</reference>
<dbReference type="GO" id="GO:0071244">
    <property type="term" value="P:cellular response to carbon dioxide"/>
    <property type="evidence" value="ECO:0007669"/>
    <property type="project" value="TreeGrafter"/>
</dbReference>
<feature type="binding site" evidence="7">
    <location>
        <position position="82"/>
    </location>
    <ligand>
        <name>Zn(2+)</name>
        <dbReference type="ChEBI" id="CHEBI:29105"/>
    </ligand>
</feature>
<dbReference type="EC" id="4.2.1.1" evidence="2 8"/>
<keyword evidence="3 7" id="KW-0479">Metal-binding</keyword>
<keyword evidence="10" id="KW-1185">Reference proteome</keyword>
<gene>
    <name evidence="9" type="primary">Mo03933</name>
    <name evidence="9" type="ORF">E5Q_03933</name>
</gene>
<feature type="binding site" evidence="7">
    <location>
        <position position="80"/>
    </location>
    <ligand>
        <name>Zn(2+)</name>
        <dbReference type="ChEBI" id="CHEBI:29105"/>
    </ligand>
</feature>
<dbReference type="Pfam" id="PF00484">
    <property type="entry name" value="Pro_CA"/>
    <property type="match status" value="1"/>
</dbReference>
<dbReference type="SMART" id="SM00947">
    <property type="entry name" value="Pro_CA"/>
    <property type="match status" value="1"/>
</dbReference>
<dbReference type="InParanoid" id="G7E375"/>
<evidence type="ECO:0000256" key="4">
    <source>
        <dbReference type="ARBA" id="ARBA00022833"/>
    </source>
</evidence>
<dbReference type="PANTHER" id="PTHR11002">
    <property type="entry name" value="CARBONIC ANHYDRASE"/>
    <property type="match status" value="1"/>
</dbReference>
<dbReference type="Gene3D" id="3.40.1050.10">
    <property type="entry name" value="Carbonic anhydrase"/>
    <property type="match status" value="1"/>
</dbReference>
<dbReference type="SUPFAM" id="SSF53056">
    <property type="entry name" value="beta-carbonic anhydrase, cab"/>
    <property type="match status" value="1"/>
</dbReference>
<evidence type="ECO:0000256" key="6">
    <source>
        <dbReference type="ARBA" id="ARBA00048348"/>
    </source>
</evidence>
<evidence type="ECO:0000256" key="8">
    <source>
        <dbReference type="RuleBase" id="RU003956"/>
    </source>
</evidence>
<dbReference type="OrthoDB" id="10248475at2759"/>
<dbReference type="OMA" id="AQDPNYF"/>
<dbReference type="RefSeq" id="XP_014571066.1">
    <property type="nucleotide sequence ID" value="XM_014715580.1"/>
</dbReference>
<comment type="similarity">
    <text evidence="1 8">Belongs to the beta-class carbonic anhydrase family.</text>
</comment>
<evidence type="ECO:0000256" key="2">
    <source>
        <dbReference type="ARBA" id="ARBA00012925"/>
    </source>
</evidence>
<dbReference type="GO" id="GO:0008270">
    <property type="term" value="F:zinc ion binding"/>
    <property type="evidence" value="ECO:0007669"/>
    <property type="project" value="UniProtKB-UniRule"/>
</dbReference>
<feature type="binding site" evidence="7">
    <location>
        <position position="139"/>
    </location>
    <ligand>
        <name>Zn(2+)</name>
        <dbReference type="ChEBI" id="CHEBI:29105"/>
    </ligand>
</feature>
<dbReference type="Proteomes" id="UP000009131">
    <property type="component" value="Unassembled WGS sequence"/>
</dbReference>
<evidence type="ECO:0000313" key="9">
    <source>
        <dbReference type="EMBL" id="GAA97256.1"/>
    </source>
</evidence>
<accession>G7E375</accession>
<name>G7E375_MIXOS</name>
<evidence type="ECO:0000256" key="5">
    <source>
        <dbReference type="ARBA" id="ARBA00023239"/>
    </source>
</evidence>
<comment type="cofactor">
    <cofactor evidence="7">
        <name>Zn(2+)</name>
        <dbReference type="ChEBI" id="CHEBI:29105"/>
    </cofactor>
    <text evidence="7">Binds 1 zinc ion per subunit.</text>
</comment>
<organism evidence="9 10">
    <name type="scientific">Mixia osmundae (strain CBS 9802 / IAM 14324 / JCM 22182 / KY 12970)</name>
    <dbReference type="NCBI Taxonomy" id="764103"/>
    <lineage>
        <taxon>Eukaryota</taxon>
        <taxon>Fungi</taxon>
        <taxon>Dikarya</taxon>
        <taxon>Basidiomycota</taxon>
        <taxon>Pucciniomycotina</taxon>
        <taxon>Mixiomycetes</taxon>
        <taxon>Mixiales</taxon>
        <taxon>Mixiaceae</taxon>
        <taxon>Mixia</taxon>
    </lineage>
</organism>
<dbReference type="HOGENOM" id="CLU_053879_3_2_1"/>
<reference evidence="9 10" key="2">
    <citation type="journal article" date="2012" name="Open Biol.">
        <title>Characteristics of nucleosomes and linker DNA regions on the genome of the basidiomycete Mixia osmundae revealed by mono- and dinucleosome mapping.</title>
        <authorList>
            <person name="Nishida H."/>
            <person name="Kondo S."/>
            <person name="Matsumoto T."/>
            <person name="Suzuki Y."/>
            <person name="Yoshikawa H."/>
            <person name="Taylor T.D."/>
            <person name="Sugiyama J."/>
        </authorList>
    </citation>
    <scope>NUCLEOTIDE SEQUENCE [LARGE SCALE GENOMIC DNA]</scope>
    <source>
        <strain evidence="10">CBS 9802 / IAM 14324 / JCM 22182 / KY 12970</strain>
    </source>
</reference>
<feature type="binding site" evidence="7">
    <location>
        <position position="136"/>
    </location>
    <ligand>
        <name>Zn(2+)</name>
        <dbReference type="ChEBI" id="CHEBI:29105"/>
    </ligand>
</feature>
<dbReference type="InterPro" id="IPR036874">
    <property type="entry name" value="Carbonic_anhydrase_sf"/>
</dbReference>
<evidence type="ECO:0000256" key="7">
    <source>
        <dbReference type="PIRSR" id="PIRSR601765-1"/>
    </source>
</evidence>
<comment type="function">
    <text evidence="8">Reversible hydration of carbon dioxide.</text>
</comment>
<dbReference type="EMBL" id="BABT02000117">
    <property type="protein sequence ID" value="GAA97256.1"/>
    <property type="molecule type" value="Genomic_DNA"/>
</dbReference>
<sequence length="280" mass="31153">MRCSPRLYHLRSALCQSCRPRPIISSFELHHHARHTSQIGESDVLSRLLRNNRAFAQGADSDLLERNAKGQEPKVLWFGCSDSRVPESIVTQSNLGEIFVHRNIANTFHPNDTSALAVLAYAIDYLHVENIVVTGHYGCGGVAAAFESAVSSSQMIPVSARSKSALIPERRPKKAHEVGPAAIADWLSPLRTLALEQLAQSRNLPIYGGSRKDDGLELEDRSDTEEAQRLLVRTHAMIQARNIARSEIVQKARRRGKKLHIRAWIYDVATARITDLGNVE</sequence>
<keyword evidence="4 7" id="KW-0862">Zinc</keyword>
<proteinExistence type="inferred from homology"/>
<dbReference type="InterPro" id="IPR001765">
    <property type="entry name" value="Carbonic_anhydrase"/>
</dbReference>
<comment type="caution">
    <text evidence="9">The sequence shown here is derived from an EMBL/GenBank/DDBJ whole genome shotgun (WGS) entry which is preliminary data.</text>
</comment>
<dbReference type="STRING" id="764103.G7E375"/>
<dbReference type="eggNOG" id="KOG1578">
    <property type="taxonomic scope" value="Eukaryota"/>
</dbReference>
<evidence type="ECO:0000313" key="10">
    <source>
        <dbReference type="Proteomes" id="UP000009131"/>
    </source>
</evidence>
<dbReference type="GO" id="GO:0034599">
    <property type="term" value="P:cellular response to oxidative stress"/>
    <property type="evidence" value="ECO:0007669"/>
    <property type="project" value="TreeGrafter"/>
</dbReference>
<evidence type="ECO:0000256" key="3">
    <source>
        <dbReference type="ARBA" id="ARBA00022723"/>
    </source>
</evidence>
<protein>
    <recommendedName>
        <fullName evidence="2 8">Carbonic anhydrase</fullName>
        <ecNumber evidence="2 8">4.2.1.1</ecNumber>
    </recommendedName>
    <alternativeName>
        <fullName evidence="8">Carbonate dehydratase</fullName>
    </alternativeName>
</protein>
<dbReference type="PANTHER" id="PTHR11002:SF76">
    <property type="entry name" value="CARBONIC ANHYDRASE"/>
    <property type="match status" value="1"/>
</dbReference>